<name>A0A6M3KKK6_9ZZZZ</name>
<dbReference type="EMBL" id="MT142491">
    <property type="protein sequence ID" value="QJA82579.1"/>
    <property type="molecule type" value="Genomic_DNA"/>
</dbReference>
<evidence type="ECO:0000313" key="2">
    <source>
        <dbReference type="EMBL" id="QJH96143.1"/>
    </source>
</evidence>
<sequence length="77" mass="8393">MGEHIRWKPKLDSRLDPIPDCWLTNAGYTVAKVRAPAERFTITRPGDAAPFAYTDAGDDVPKLISADIEASKPPGVN</sequence>
<proteinExistence type="predicted"/>
<protein>
    <submittedName>
        <fullName evidence="1">Uncharacterized protein</fullName>
    </submittedName>
</protein>
<gene>
    <name evidence="1" type="ORF">MM415A00396_0015</name>
    <name evidence="2" type="ORF">TM448B00641_0010</name>
</gene>
<accession>A0A6M3KKK6</accession>
<dbReference type="AlphaFoldDB" id="A0A6M3KKK6"/>
<organism evidence="1">
    <name type="scientific">viral metagenome</name>
    <dbReference type="NCBI Taxonomy" id="1070528"/>
    <lineage>
        <taxon>unclassified sequences</taxon>
        <taxon>metagenomes</taxon>
        <taxon>organismal metagenomes</taxon>
    </lineage>
</organism>
<reference evidence="1" key="1">
    <citation type="submission" date="2020-03" db="EMBL/GenBank/DDBJ databases">
        <title>The deep terrestrial virosphere.</title>
        <authorList>
            <person name="Holmfeldt K."/>
            <person name="Nilsson E."/>
            <person name="Simone D."/>
            <person name="Lopez-Fernandez M."/>
            <person name="Wu X."/>
            <person name="de Brujin I."/>
            <person name="Lundin D."/>
            <person name="Andersson A."/>
            <person name="Bertilsson S."/>
            <person name="Dopson M."/>
        </authorList>
    </citation>
    <scope>NUCLEOTIDE SEQUENCE</scope>
    <source>
        <strain evidence="1">MM415A00396</strain>
        <strain evidence="2">TM448B00641</strain>
    </source>
</reference>
<dbReference type="EMBL" id="MT144641">
    <property type="protein sequence ID" value="QJH96143.1"/>
    <property type="molecule type" value="Genomic_DNA"/>
</dbReference>
<evidence type="ECO:0000313" key="1">
    <source>
        <dbReference type="EMBL" id="QJA82579.1"/>
    </source>
</evidence>